<evidence type="ECO:0000259" key="1">
    <source>
        <dbReference type="Pfam" id="PF01609"/>
    </source>
</evidence>
<dbReference type="InterPro" id="IPR002559">
    <property type="entry name" value="Transposase_11"/>
</dbReference>
<gene>
    <name evidence="2" type="ORF">METSMIF1_03679</name>
</gene>
<dbReference type="Proteomes" id="UP000004028">
    <property type="component" value="Unassembled WGS sequence"/>
</dbReference>
<reference evidence="2 3" key="1">
    <citation type="submission" date="2010-01" db="EMBL/GenBank/DDBJ databases">
        <authorList>
            <person name="Weinstock G."/>
            <person name="Sodergren E."/>
            <person name="Clifton S."/>
            <person name="Fulton L."/>
            <person name="Fulton B."/>
            <person name="Courtney L."/>
            <person name="Fronick C."/>
            <person name="Harrison M."/>
            <person name="Strong C."/>
            <person name="Farmer C."/>
            <person name="Delahaunty K."/>
            <person name="Markovic C."/>
            <person name="Hall O."/>
            <person name="Minx P."/>
            <person name="Tomlinson C."/>
            <person name="Mitreva M."/>
            <person name="Nelson J."/>
            <person name="Hou S."/>
            <person name="Wollam A."/>
            <person name="Pepin K.H."/>
            <person name="Johnson M."/>
            <person name="Bhonagiri V."/>
            <person name="Nash W.E."/>
            <person name="Warren W."/>
            <person name="Chinwalla A."/>
            <person name="Mardis E.R."/>
            <person name="Wilson R.K."/>
        </authorList>
    </citation>
    <scope>NUCLEOTIDE SEQUENCE [LARGE SCALE GENOMIC DNA]</scope>
    <source>
        <strain evidence="2 3">DSM 2374</strain>
    </source>
</reference>
<dbReference type="AlphaFoldDB" id="D2ZS45"/>
<dbReference type="GO" id="GO:0004803">
    <property type="term" value="F:transposase activity"/>
    <property type="evidence" value="ECO:0007669"/>
    <property type="project" value="InterPro"/>
</dbReference>
<feature type="domain" description="Transposase IS4-like" evidence="1">
    <location>
        <begin position="27"/>
        <end position="164"/>
    </location>
</feature>
<dbReference type="HOGENOM" id="CLU_1544226_0_0_2"/>
<name>D2ZS45_METSM</name>
<sequence length="173" mass="20241">MWLLMVLDSVATMQTNITQKYAITNENTYTKSHIAIDVDSRLILYSQTVRGPKHDTTFAIASIRSLKKHKPKYVIADKAYDTEKIRECINKEIKASDQIPLKSNFRHGWYRRLSQKTFNKEIYSLRNNVESVFSVIKRKLNGNNKSKSTRLQNKETRLKTTIYNILQSIKIEK</sequence>
<proteinExistence type="predicted"/>
<evidence type="ECO:0000313" key="3">
    <source>
        <dbReference type="Proteomes" id="UP000004028"/>
    </source>
</evidence>
<dbReference type="GO" id="GO:0003677">
    <property type="term" value="F:DNA binding"/>
    <property type="evidence" value="ECO:0007669"/>
    <property type="project" value="InterPro"/>
</dbReference>
<accession>D2ZS45</accession>
<dbReference type="Pfam" id="PF01609">
    <property type="entry name" value="DDE_Tnp_1"/>
    <property type="match status" value="1"/>
</dbReference>
<dbReference type="PATRIC" id="fig|521002.11.peg.1626"/>
<dbReference type="GO" id="GO:0006313">
    <property type="term" value="P:DNA transposition"/>
    <property type="evidence" value="ECO:0007669"/>
    <property type="project" value="InterPro"/>
</dbReference>
<dbReference type="EMBL" id="ABYV02000011">
    <property type="protein sequence ID" value="EFC92645.1"/>
    <property type="molecule type" value="Genomic_DNA"/>
</dbReference>
<protein>
    <submittedName>
        <fullName evidence="2">Transposase, IS4 family</fullName>
    </submittedName>
</protein>
<evidence type="ECO:0000313" key="2">
    <source>
        <dbReference type="EMBL" id="EFC92645.1"/>
    </source>
</evidence>
<comment type="caution">
    <text evidence="2">The sequence shown here is derived from an EMBL/GenBank/DDBJ whole genome shotgun (WGS) entry which is preliminary data.</text>
</comment>
<organism evidence="2 3">
    <name type="scientific">Methanobrevibacter smithii DSM 2374</name>
    <dbReference type="NCBI Taxonomy" id="521002"/>
    <lineage>
        <taxon>Archaea</taxon>
        <taxon>Methanobacteriati</taxon>
        <taxon>Methanobacteriota</taxon>
        <taxon>Methanomada group</taxon>
        <taxon>Methanobacteria</taxon>
        <taxon>Methanobacteriales</taxon>
        <taxon>Methanobacteriaceae</taxon>
        <taxon>Methanobrevibacter</taxon>
    </lineage>
</organism>